<dbReference type="Proteomes" id="UP000828390">
    <property type="component" value="Unassembled WGS sequence"/>
</dbReference>
<protein>
    <submittedName>
        <fullName evidence="1">Uncharacterized protein</fullName>
    </submittedName>
</protein>
<keyword evidence="2" id="KW-1185">Reference proteome</keyword>
<dbReference type="EMBL" id="JAIWYP010000016">
    <property type="protein sequence ID" value="KAH3694994.1"/>
    <property type="molecule type" value="Genomic_DNA"/>
</dbReference>
<reference evidence="1" key="1">
    <citation type="journal article" date="2019" name="bioRxiv">
        <title>The Genome of the Zebra Mussel, Dreissena polymorpha: A Resource for Invasive Species Research.</title>
        <authorList>
            <person name="McCartney M.A."/>
            <person name="Auch B."/>
            <person name="Kono T."/>
            <person name="Mallez S."/>
            <person name="Zhang Y."/>
            <person name="Obille A."/>
            <person name="Becker A."/>
            <person name="Abrahante J.E."/>
            <person name="Garbe J."/>
            <person name="Badalamenti J.P."/>
            <person name="Herman A."/>
            <person name="Mangelson H."/>
            <person name="Liachko I."/>
            <person name="Sullivan S."/>
            <person name="Sone E.D."/>
            <person name="Koren S."/>
            <person name="Silverstein K.A.T."/>
            <person name="Beckman K.B."/>
            <person name="Gohl D.M."/>
        </authorList>
    </citation>
    <scope>NUCLEOTIDE SEQUENCE</scope>
    <source>
        <strain evidence="1">Duluth1</strain>
        <tissue evidence="1">Whole animal</tissue>
    </source>
</reference>
<accession>A0A9D3YAL7</accession>
<dbReference type="AlphaFoldDB" id="A0A9D3YAL7"/>
<gene>
    <name evidence="1" type="ORF">DPMN_082441</name>
</gene>
<comment type="caution">
    <text evidence="1">The sequence shown here is derived from an EMBL/GenBank/DDBJ whole genome shotgun (WGS) entry which is preliminary data.</text>
</comment>
<reference evidence="1" key="2">
    <citation type="submission" date="2020-11" db="EMBL/GenBank/DDBJ databases">
        <authorList>
            <person name="McCartney M.A."/>
            <person name="Auch B."/>
            <person name="Kono T."/>
            <person name="Mallez S."/>
            <person name="Becker A."/>
            <person name="Gohl D.M."/>
            <person name="Silverstein K.A.T."/>
            <person name="Koren S."/>
            <person name="Bechman K.B."/>
            <person name="Herman A."/>
            <person name="Abrahante J.E."/>
            <person name="Garbe J."/>
        </authorList>
    </citation>
    <scope>NUCLEOTIDE SEQUENCE</scope>
    <source>
        <strain evidence="1">Duluth1</strain>
        <tissue evidence="1">Whole animal</tissue>
    </source>
</reference>
<organism evidence="1 2">
    <name type="scientific">Dreissena polymorpha</name>
    <name type="common">Zebra mussel</name>
    <name type="synonym">Mytilus polymorpha</name>
    <dbReference type="NCBI Taxonomy" id="45954"/>
    <lineage>
        <taxon>Eukaryota</taxon>
        <taxon>Metazoa</taxon>
        <taxon>Spiralia</taxon>
        <taxon>Lophotrochozoa</taxon>
        <taxon>Mollusca</taxon>
        <taxon>Bivalvia</taxon>
        <taxon>Autobranchia</taxon>
        <taxon>Heteroconchia</taxon>
        <taxon>Euheterodonta</taxon>
        <taxon>Imparidentia</taxon>
        <taxon>Neoheterodontei</taxon>
        <taxon>Myida</taxon>
        <taxon>Dreissenoidea</taxon>
        <taxon>Dreissenidae</taxon>
        <taxon>Dreissena</taxon>
    </lineage>
</organism>
<proteinExistence type="predicted"/>
<evidence type="ECO:0000313" key="2">
    <source>
        <dbReference type="Proteomes" id="UP000828390"/>
    </source>
</evidence>
<sequence>MYSLFSFQNESEIIPFPNKENEFELPEEGYTELKEKCFPRLSHPASDSEEKPDKTETGEDLHTVLSVNNDLCYHKFLSIFASPKLSVINQVVGS</sequence>
<evidence type="ECO:0000313" key="1">
    <source>
        <dbReference type="EMBL" id="KAH3694994.1"/>
    </source>
</evidence>
<name>A0A9D3YAL7_DREPO</name>